<name>A0A915K940_ROMCU</name>
<evidence type="ECO:0000313" key="1">
    <source>
        <dbReference type="Proteomes" id="UP000887565"/>
    </source>
</evidence>
<sequence>MLIKTISKISTIQPMLLNCSKPIFGSILTISMANKIGDHAAEHIPRDVQIIPAVQEINFMKICGKIKVADGAVVTAHGPVVITMESAFGEHMIKCLILDNNGNDQCVIVTNFLAHPDIHAILNFKENCIQIQDIKLPLKVIALVHSQTELFLNAPNDNIPEEIPEEDRPT</sequence>
<evidence type="ECO:0000313" key="2">
    <source>
        <dbReference type="WBParaSite" id="nRc.2.0.1.t35258-RA"/>
    </source>
</evidence>
<dbReference type="AlphaFoldDB" id="A0A915K940"/>
<organism evidence="1 2">
    <name type="scientific">Romanomermis culicivorax</name>
    <name type="common">Nematode worm</name>
    <dbReference type="NCBI Taxonomy" id="13658"/>
    <lineage>
        <taxon>Eukaryota</taxon>
        <taxon>Metazoa</taxon>
        <taxon>Ecdysozoa</taxon>
        <taxon>Nematoda</taxon>
        <taxon>Enoplea</taxon>
        <taxon>Dorylaimia</taxon>
        <taxon>Mermithida</taxon>
        <taxon>Mermithoidea</taxon>
        <taxon>Mermithidae</taxon>
        <taxon>Romanomermis</taxon>
    </lineage>
</organism>
<reference evidence="2" key="1">
    <citation type="submission" date="2022-11" db="UniProtKB">
        <authorList>
            <consortium name="WormBaseParasite"/>
        </authorList>
    </citation>
    <scope>IDENTIFICATION</scope>
</reference>
<accession>A0A915K940</accession>
<protein>
    <submittedName>
        <fullName evidence="2">SipL SPOCS domain-containing protein</fullName>
    </submittedName>
</protein>
<dbReference type="WBParaSite" id="nRc.2.0.1.t35258-RA">
    <property type="protein sequence ID" value="nRc.2.0.1.t35258-RA"/>
    <property type="gene ID" value="nRc.2.0.1.g35258"/>
</dbReference>
<proteinExistence type="predicted"/>
<dbReference type="Proteomes" id="UP000887565">
    <property type="component" value="Unplaced"/>
</dbReference>
<keyword evidence="1" id="KW-1185">Reference proteome</keyword>